<keyword evidence="1" id="KW-0732">Signal</keyword>
<dbReference type="AlphaFoldDB" id="A0A1W1W744"/>
<dbReference type="PANTHER" id="PTHR43649">
    <property type="entry name" value="ARABINOSE-BINDING PROTEIN-RELATED"/>
    <property type="match status" value="1"/>
</dbReference>
<gene>
    <name evidence="2" type="ORF">SAMN00768000_0310</name>
</gene>
<dbReference type="CDD" id="cd14748">
    <property type="entry name" value="PBP2_UgpB"/>
    <property type="match status" value="1"/>
</dbReference>
<dbReference type="InterPro" id="IPR006059">
    <property type="entry name" value="SBP"/>
</dbReference>
<sequence>MTTFVKTTAFAMLSSTLLAACGTPTASATHPSQATTTHHPTTVVFWYGLGGALGHQVQTMVAEFNRTHPLIHVEADYEGSYSDSGPLQQKLLAAIVAHHPPDVAQIEVHSMPVFAATGALAPLNQYINHSSIDGPSHYLPGMAVTTTIHGTIYGVPFNRSVPLIIYNATLFKNAGITKPPATWPELIHDARLLTQHDGSQSVYGFAPLANWWPWESQVWSAGGHIMNQSLTRATFDSPSGEKVTTAVEALIHAGDAEAFPGSEGWDNTLTAFYQGKVAMIEDSSGDLGYDAQQIGHKFAWGAAMMPKDPVEAVPPGGADAIIFKNASKPVANAAWTFIQWWTAPAQTMAWSEATGYLPVQQAVLSNATYQRFLATHPQNKVALAELAYQKQPPQSPHYLALLQYVQDAMQSAYFTNTSVSQAMKMAAQQTDAVVSGQ</sequence>
<feature type="signal peptide" evidence="1">
    <location>
        <begin position="1"/>
        <end position="19"/>
    </location>
</feature>
<feature type="chain" id="PRO_5038904157" evidence="1">
    <location>
        <begin position="20"/>
        <end position="437"/>
    </location>
</feature>
<reference evidence="3" key="1">
    <citation type="submission" date="2017-04" db="EMBL/GenBank/DDBJ databases">
        <authorList>
            <person name="Varghese N."/>
            <person name="Submissions S."/>
        </authorList>
    </citation>
    <scope>NUCLEOTIDE SEQUENCE [LARGE SCALE GENOMIC DNA]</scope>
    <source>
        <strain evidence="3">DSM 9293</strain>
    </source>
</reference>
<dbReference type="RefSeq" id="WP_139793449.1">
    <property type="nucleotide sequence ID" value="NZ_FWWY01000001.1"/>
</dbReference>
<dbReference type="EMBL" id="FWWY01000001">
    <property type="protein sequence ID" value="SMC02098.1"/>
    <property type="molecule type" value="Genomic_DNA"/>
</dbReference>
<evidence type="ECO:0000256" key="1">
    <source>
        <dbReference type="SAM" id="SignalP"/>
    </source>
</evidence>
<dbReference type="InterPro" id="IPR050490">
    <property type="entry name" value="Bact_solute-bd_prot1"/>
</dbReference>
<accession>A0A1W1W744</accession>
<dbReference type="SUPFAM" id="SSF53850">
    <property type="entry name" value="Periplasmic binding protein-like II"/>
    <property type="match status" value="1"/>
</dbReference>
<protein>
    <submittedName>
        <fullName evidence="2">sn-glycerol 3-phosphate transport system substrate-binding protein</fullName>
    </submittedName>
</protein>
<dbReference type="Gene3D" id="3.40.190.10">
    <property type="entry name" value="Periplasmic binding protein-like II"/>
    <property type="match status" value="2"/>
</dbReference>
<dbReference type="OrthoDB" id="9795467at2"/>
<dbReference type="Pfam" id="PF01547">
    <property type="entry name" value="SBP_bac_1"/>
    <property type="match status" value="1"/>
</dbReference>
<organism evidence="2 3">
    <name type="scientific">Sulfobacillus thermosulfidooxidans (strain DSM 9293 / VKM B-1269 / AT-1)</name>
    <dbReference type="NCBI Taxonomy" id="929705"/>
    <lineage>
        <taxon>Bacteria</taxon>
        <taxon>Bacillati</taxon>
        <taxon>Bacillota</taxon>
        <taxon>Clostridia</taxon>
        <taxon>Eubacteriales</taxon>
        <taxon>Clostridiales Family XVII. Incertae Sedis</taxon>
        <taxon>Sulfobacillus</taxon>
    </lineage>
</organism>
<dbReference type="PANTHER" id="PTHR43649:SF12">
    <property type="entry name" value="DIACETYLCHITOBIOSE BINDING PROTEIN DASA"/>
    <property type="match status" value="1"/>
</dbReference>
<name>A0A1W1W744_SULTA</name>
<dbReference type="PROSITE" id="PS51257">
    <property type="entry name" value="PROKAR_LIPOPROTEIN"/>
    <property type="match status" value="1"/>
</dbReference>
<dbReference type="Proteomes" id="UP000192660">
    <property type="component" value="Unassembled WGS sequence"/>
</dbReference>
<evidence type="ECO:0000313" key="3">
    <source>
        <dbReference type="Proteomes" id="UP000192660"/>
    </source>
</evidence>
<proteinExistence type="predicted"/>
<evidence type="ECO:0000313" key="2">
    <source>
        <dbReference type="EMBL" id="SMC02098.1"/>
    </source>
</evidence>
<keyword evidence="3" id="KW-1185">Reference proteome</keyword>